<proteinExistence type="predicted"/>
<evidence type="ECO:0000313" key="1">
    <source>
        <dbReference type="Proteomes" id="UP000887563"/>
    </source>
</evidence>
<sequence length="112" mass="12706">MVVAKLVGKLKLCTQSRIETRHNLVENVITTFSWCLTCLLCCTDDSKVRDNLLGVLSFTGTRFTGDQHRLVFAILDHVTISFISNREQMRGHFISSLADIRLDHTLKILSVE</sequence>
<dbReference type="Proteomes" id="UP000887563">
    <property type="component" value="Unplaced"/>
</dbReference>
<dbReference type="AlphaFoldDB" id="A0A914LMQ8"/>
<accession>A0A914LMQ8</accession>
<name>A0A914LMQ8_MELIC</name>
<evidence type="ECO:0000313" key="2">
    <source>
        <dbReference type="WBParaSite" id="Minc3s00630g15343"/>
    </source>
</evidence>
<dbReference type="WBParaSite" id="Minc3s00630g15343">
    <property type="protein sequence ID" value="Minc3s00630g15343"/>
    <property type="gene ID" value="Minc3s00630g15343"/>
</dbReference>
<reference evidence="2" key="1">
    <citation type="submission" date="2022-11" db="UniProtKB">
        <authorList>
            <consortium name="WormBaseParasite"/>
        </authorList>
    </citation>
    <scope>IDENTIFICATION</scope>
</reference>
<protein>
    <submittedName>
        <fullName evidence="2">Uncharacterized protein</fullName>
    </submittedName>
</protein>
<keyword evidence="1" id="KW-1185">Reference proteome</keyword>
<organism evidence="1 2">
    <name type="scientific">Meloidogyne incognita</name>
    <name type="common">Southern root-knot nematode worm</name>
    <name type="synonym">Oxyuris incognita</name>
    <dbReference type="NCBI Taxonomy" id="6306"/>
    <lineage>
        <taxon>Eukaryota</taxon>
        <taxon>Metazoa</taxon>
        <taxon>Ecdysozoa</taxon>
        <taxon>Nematoda</taxon>
        <taxon>Chromadorea</taxon>
        <taxon>Rhabditida</taxon>
        <taxon>Tylenchina</taxon>
        <taxon>Tylenchomorpha</taxon>
        <taxon>Tylenchoidea</taxon>
        <taxon>Meloidogynidae</taxon>
        <taxon>Meloidogyninae</taxon>
        <taxon>Meloidogyne</taxon>
        <taxon>Meloidogyne incognita group</taxon>
    </lineage>
</organism>